<dbReference type="InterPro" id="IPR016161">
    <property type="entry name" value="Ald_DH/histidinol_DH"/>
</dbReference>
<dbReference type="InterPro" id="IPR050740">
    <property type="entry name" value="Aldehyde_DH_Superfamily"/>
</dbReference>
<dbReference type="SUPFAM" id="SSF53720">
    <property type="entry name" value="ALDH-like"/>
    <property type="match status" value="1"/>
</dbReference>
<accession>A0A6J4TH95</accession>
<dbReference type="Pfam" id="PF00171">
    <property type="entry name" value="Aldedh"/>
    <property type="match status" value="1"/>
</dbReference>
<dbReference type="PANTHER" id="PTHR43353:SF5">
    <property type="entry name" value="SUCCINATE-SEMIALDEHYDE DEHYDROGENASE, MITOCHONDRIAL"/>
    <property type="match status" value="1"/>
</dbReference>
<evidence type="ECO:0000259" key="3">
    <source>
        <dbReference type="Pfam" id="PF00171"/>
    </source>
</evidence>
<dbReference type="PANTHER" id="PTHR43353">
    <property type="entry name" value="SUCCINATE-SEMIALDEHYDE DEHYDROGENASE, MITOCHONDRIAL"/>
    <property type="match status" value="1"/>
</dbReference>
<dbReference type="Gene3D" id="3.40.605.10">
    <property type="entry name" value="Aldehyde Dehydrogenase, Chain A, domain 1"/>
    <property type="match status" value="1"/>
</dbReference>
<dbReference type="Gene3D" id="3.40.309.10">
    <property type="entry name" value="Aldehyde Dehydrogenase, Chain A, domain 2"/>
    <property type="match status" value="1"/>
</dbReference>
<evidence type="ECO:0000256" key="1">
    <source>
        <dbReference type="ARBA" id="ARBA00009986"/>
    </source>
</evidence>
<dbReference type="InterPro" id="IPR015590">
    <property type="entry name" value="Aldehyde_DH_dom"/>
</dbReference>
<dbReference type="FunFam" id="3.40.309.10:FF:000004">
    <property type="entry name" value="Succinate-semialdehyde dehydrogenase I"/>
    <property type="match status" value="1"/>
</dbReference>
<dbReference type="FunFam" id="3.40.605.10:FF:000026">
    <property type="entry name" value="Aldehyde dehydrogenase, putative"/>
    <property type="match status" value="1"/>
</dbReference>
<gene>
    <name evidence="4" type="ORF">AVDCRST_MAG79-283</name>
</gene>
<protein>
    <submittedName>
        <fullName evidence="4">Succinate-semialdehyde dehydrogenase [NAD(P)+]</fullName>
        <ecNumber evidence="4">1.2.1.16</ecNumber>
    </submittedName>
</protein>
<dbReference type="CDD" id="cd07103">
    <property type="entry name" value="ALDH_F5_SSADH_GabD"/>
    <property type="match status" value="1"/>
</dbReference>
<reference evidence="4" key="1">
    <citation type="submission" date="2020-02" db="EMBL/GenBank/DDBJ databases">
        <authorList>
            <person name="Meier V. D."/>
        </authorList>
    </citation>
    <scope>NUCLEOTIDE SEQUENCE</scope>
    <source>
        <strain evidence="4">AVDCRST_MAG79</strain>
    </source>
</reference>
<dbReference type="InterPro" id="IPR016162">
    <property type="entry name" value="Ald_DH_N"/>
</dbReference>
<dbReference type="EC" id="1.2.1.16" evidence="4"/>
<evidence type="ECO:0000313" key="4">
    <source>
        <dbReference type="EMBL" id="CAA9522531.1"/>
    </source>
</evidence>
<sequence length="489" mass="51397">MASSTTVRDERLLIGGDWVEAASGRRFDVTDPATGEVVGSVPDADAGDVRRAVDAAEAALPGWRATPAVERARILRRAADLMLDRAGEIGALMTAEQGKPLAEAKGEVAYAAGFLEWFSGEAERIYGQVVPSTKADKRILVLRQPVGVTAALTPWNFPAAMLTRKLGPALAAGCTSVAKPAELTPLTAVEVCRALIDAGLPAGVVNLVTTETPATVSTTLLADARVRKLSFTGSTPVGKELMRLAADNLARLSLELGGHAPFIIFDDADLPTAVDSLIASKFRNAGQTCVCANRVYVQRGVYDEVLERVAAAVTALQVGRGTEPGVTIGPLIHERAVRKVEAHVDDAVRHGARVVVGGDRLTAGDLAAGHYYAPTLLGDITPEMLISREETFGPVAGLQPFDSEEEAIALANDTVYGLAAYFHTRDYARLLRVAERLEYGIVGANDGVPSTPNAPFGGVKESGFGREGGSVGIDEYLEVKYVSIGGVGS</sequence>
<evidence type="ECO:0000256" key="2">
    <source>
        <dbReference type="ARBA" id="ARBA00023002"/>
    </source>
</evidence>
<dbReference type="InterPro" id="IPR016163">
    <property type="entry name" value="Ald_DH_C"/>
</dbReference>
<feature type="domain" description="Aldehyde dehydrogenase" evidence="3">
    <location>
        <begin position="18"/>
        <end position="482"/>
    </location>
</feature>
<dbReference type="GO" id="GO:0009450">
    <property type="term" value="P:gamma-aminobutyric acid catabolic process"/>
    <property type="evidence" value="ECO:0007669"/>
    <property type="project" value="TreeGrafter"/>
</dbReference>
<feature type="non-terminal residue" evidence="4">
    <location>
        <position position="489"/>
    </location>
</feature>
<organism evidence="4">
    <name type="scientific">uncultured Thermoleophilia bacterium</name>
    <dbReference type="NCBI Taxonomy" id="1497501"/>
    <lineage>
        <taxon>Bacteria</taxon>
        <taxon>Bacillati</taxon>
        <taxon>Actinomycetota</taxon>
        <taxon>Thermoleophilia</taxon>
        <taxon>environmental samples</taxon>
    </lineage>
</organism>
<keyword evidence="2 4" id="KW-0560">Oxidoreductase</keyword>
<dbReference type="FunFam" id="3.40.605.10:FF:000005">
    <property type="entry name" value="Succinate-semialdehyde dehydrogenase I"/>
    <property type="match status" value="1"/>
</dbReference>
<dbReference type="EMBL" id="CADCWC010000052">
    <property type="protein sequence ID" value="CAA9522531.1"/>
    <property type="molecule type" value="Genomic_DNA"/>
</dbReference>
<dbReference type="InterPro" id="IPR016160">
    <property type="entry name" value="Ald_DH_CS_CYS"/>
</dbReference>
<dbReference type="GO" id="GO:0004777">
    <property type="term" value="F:succinate-semialdehyde dehydrogenase (NAD+) activity"/>
    <property type="evidence" value="ECO:0007669"/>
    <property type="project" value="TreeGrafter"/>
</dbReference>
<name>A0A6J4TH95_9ACTN</name>
<comment type="similarity">
    <text evidence="1">Belongs to the aldehyde dehydrogenase family.</text>
</comment>
<proteinExistence type="inferred from homology"/>
<dbReference type="PROSITE" id="PS00070">
    <property type="entry name" value="ALDEHYDE_DEHYDR_CYS"/>
    <property type="match status" value="1"/>
</dbReference>
<dbReference type="AlphaFoldDB" id="A0A6J4TH95"/>